<protein>
    <submittedName>
        <fullName evidence="2">Uncharacterized protein</fullName>
    </submittedName>
</protein>
<name>G8QWE1_SPHPG</name>
<evidence type="ECO:0000256" key="1">
    <source>
        <dbReference type="SAM" id="MobiDB-lite"/>
    </source>
</evidence>
<dbReference type="EMBL" id="CP003155">
    <property type="protein sequence ID" value="AEV29439.1"/>
    <property type="molecule type" value="Genomic_DNA"/>
</dbReference>
<evidence type="ECO:0000313" key="3">
    <source>
        <dbReference type="Proteomes" id="UP000005632"/>
    </source>
</evidence>
<organism evidence="2 3">
    <name type="scientific">Sphaerochaeta pleomorpha (strain ATCC BAA-1885 / DSM 22778 / Grapes)</name>
    <dbReference type="NCBI Taxonomy" id="158190"/>
    <lineage>
        <taxon>Bacteria</taxon>
        <taxon>Pseudomonadati</taxon>
        <taxon>Spirochaetota</taxon>
        <taxon>Spirochaetia</taxon>
        <taxon>Spirochaetales</taxon>
        <taxon>Sphaerochaetaceae</taxon>
        <taxon>Sphaerochaeta</taxon>
    </lineage>
</organism>
<accession>G8QWE1</accession>
<keyword evidence="3" id="KW-1185">Reference proteome</keyword>
<gene>
    <name evidence="2" type="ordered locus">SpiGrapes_1632</name>
</gene>
<dbReference type="HOGENOM" id="CLU_1401672_0_0_12"/>
<evidence type="ECO:0000313" key="2">
    <source>
        <dbReference type="EMBL" id="AEV29439.1"/>
    </source>
</evidence>
<feature type="compositionally biased region" description="Polar residues" evidence="1">
    <location>
        <begin position="173"/>
        <end position="188"/>
    </location>
</feature>
<reference evidence="2 3" key="1">
    <citation type="submission" date="2011-11" db="EMBL/GenBank/DDBJ databases">
        <title>Complete sequence of Spirochaeta sp. grapes.</title>
        <authorList>
            <consortium name="US DOE Joint Genome Institute"/>
            <person name="Lucas S."/>
            <person name="Han J."/>
            <person name="Lapidus A."/>
            <person name="Cheng J.-F."/>
            <person name="Goodwin L."/>
            <person name="Pitluck S."/>
            <person name="Peters L."/>
            <person name="Ovchinnikova G."/>
            <person name="Munk A.C."/>
            <person name="Detter J.C."/>
            <person name="Han C."/>
            <person name="Tapia R."/>
            <person name="Land M."/>
            <person name="Hauser L."/>
            <person name="Kyrpides N."/>
            <person name="Ivanova N."/>
            <person name="Pagani I."/>
            <person name="Ritalahtilisa K."/>
            <person name="Loeffler F."/>
            <person name="Woyke T."/>
        </authorList>
    </citation>
    <scope>NUCLEOTIDE SEQUENCE [LARGE SCALE GENOMIC DNA]</scope>
    <source>
        <strain evidence="3">ATCC BAA-1885 / DSM 22778 / Grapes</strain>
    </source>
</reference>
<dbReference type="Proteomes" id="UP000005632">
    <property type="component" value="Chromosome"/>
</dbReference>
<dbReference type="KEGG" id="sgp:SpiGrapes_1632"/>
<sequence length="194" mass="22129">MKGLPFAPAACSASLYPLPYGRRGKLDVFKWDLNDRGRHDSSGCGFFENPTRYLKSSNHALNALFQRFLWKIWKFFPVPIIGNENSSEETERNKTEKIPNSYTRLRSAMDLQESSPDRKIISLNSLVNQNRYEDFKNKNMPNSILASLSPIQEIQEISEMSDEEYGKKYNIAESKSTVSATNPTSVSLPSEKLH</sequence>
<dbReference type="STRING" id="158190.SpiGrapes_1632"/>
<dbReference type="RefSeq" id="WP_014270287.1">
    <property type="nucleotide sequence ID" value="NC_016633.1"/>
</dbReference>
<feature type="region of interest" description="Disordered" evidence="1">
    <location>
        <begin position="173"/>
        <end position="194"/>
    </location>
</feature>
<proteinExistence type="predicted"/>
<dbReference type="AlphaFoldDB" id="G8QWE1"/>